<proteinExistence type="predicted"/>
<accession>A0A9R1UQV5</accession>
<dbReference type="AlphaFoldDB" id="A0A9R1UQV5"/>
<gene>
    <name evidence="1" type="ORF">LSAT_V11C800452290</name>
</gene>
<protein>
    <submittedName>
        <fullName evidence="1">Uncharacterized protein</fullName>
    </submittedName>
</protein>
<reference evidence="1 2" key="1">
    <citation type="journal article" date="2017" name="Nat. Commun.">
        <title>Genome assembly with in vitro proximity ligation data and whole-genome triplication in lettuce.</title>
        <authorList>
            <person name="Reyes-Chin-Wo S."/>
            <person name="Wang Z."/>
            <person name="Yang X."/>
            <person name="Kozik A."/>
            <person name="Arikit S."/>
            <person name="Song C."/>
            <person name="Xia L."/>
            <person name="Froenicke L."/>
            <person name="Lavelle D.O."/>
            <person name="Truco M.J."/>
            <person name="Xia R."/>
            <person name="Zhu S."/>
            <person name="Xu C."/>
            <person name="Xu H."/>
            <person name="Xu X."/>
            <person name="Cox K."/>
            <person name="Korf I."/>
            <person name="Meyers B.C."/>
            <person name="Michelmore R.W."/>
        </authorList>
    </citation>
    <scope>NUCLEOTIDE SEQUENCE [LARGE SCALE GENOMIC DNA]</scope>
    <source>
        <strain evidence="2">cv. Salinas</strain>
        <tissue evidence="1">Seedlings</tissue>
    </source>
</reference>
<dbReference type="Proteomes" id="UP000235145">
    <property type="component" value="Unassembled WGS sequence"/>
</dbReference>
<keyword evidence="2" id="KW-1185">Reference proteome</keyword>
<name>A0A9R1UQV5_LACSA</name>
<organism evidence="1 2">
    <name type="scientific">Lactuca sativa</name>
    <name type="common">Garden lettuce</name>
    <dbReference type="NCBI Taxonomy" id="4236"/>
    <lineage>
        <taxon>Eukaryota</taxon>
        <taxon>Viridiplantae</taxon>
        <taxon>Streptophyta</taxon>
        <taxon>Embryophyta</taxon>
        <taxon>Tracheophyta</taxon>
        <taxon>Spermatophyta</taxon>
        <taxon>Magnoliopsida</taxon>
        <taxon>eudicotyledons</taxon>
        <taxon>Gunneridae</taxon>
        <taxon>Pentapetalae</taxon>
        <taxon>asterids</taxon>
        <taxon>campanulids</taxon>
        <taxon>Asterales</taxon>
        <taxon>Asteraceae</taxon>
        <taxon>Cichorioideae</taxon>
        <taxon>Cichorieae</taxon>
        <taxon>Lactucinae</taxon>
        <taxon>Lactuca</taxon>
    </lineage>
</organism>
<comment type="caution">
    <text evidence="1">The sequence shown here is derived from an EMBL/GenBank/DDBJ whole genome shotgun (WGS) entry which is preliminary data.</text>
</comment>
<sequence>MNNKRVNDGNRRKFEFSHALVLQLSRPKNIHCQLKVSSCYVELRNIPRRGDYFYESPDKIEFLFKEKAFDDDGKLKQPKQRSINKCNHGMCNIQNILTNM</sequence>
<dbReference type="Gene3D" id="2.60.120.620">
    <property type="entry name" value="q2cbj1_9rhob like domain"/>
    <property type="match status" value="1"/>
</dbReference>
<evidence type="ECO:0000313" key="2">
    <source>
        <dbReference type="Proteomes" id="UP000235145"/>
    </source>
</evidence>
<dbReference type="EMBL" id="NBSK02000008">
    <property type="protein sequence ID" value="KAJ0191343.1"/>
    <property type="molecule type" value="Genomic_DNA"/>
</dbReference>
<evidence type="ECO:0000313" key="1">
    <source>
        <dbReference type="EMBL" id="KAJ0191343.1"/>
    </source>
</evidence>